<sequence>MTAPPRPVHPRQEPLPLVLVPGMLCSPRLFAEQLPQLWRHGPVMVADIRHDDSLPALARRLLGTAPPRFALAGLSMGGYVAFEVMRQAGHRVSRLALLDTTARPDTPQKREGRRGHAELARAGRLGELSDLLFPRYFHDPEADDGARRALVRLMAEETGADAYLRQLGAVADRPDSRSGLAAIHCPTLVLVGASDGVTPPDRAAEIANGIPGARLVTVPECGHLSTLDRPREVTRALVSWARDRE</sequence>
<dbReference type="PANTHER" id="PTHR43798:SF29">
    <property type="entry name" value="AB HYDROLASE-1 DOMAIN-CONTAINING PROTEIN"/>
    <property type="match status" value="1"/>
</dbReference>
<dbReference type="InterPro" id="IPR000073">
    <property type="entry name" value="AB_hydrolase_1"/>
</dbReference>
<feature type="domain" description="AB hydrolase-1" evidence="1">
    <location>
        <begin position="17"/>
        <end position="235"/>
    </location>
</feature>
<protein>
    <submittedName>
        <fullName evidence="2">Alpha/beta hydrolase</fullName>
    </submittedName>
</protein>
<dbReference type="InterPro" id="IPR029058">
    <property type="entry name" value="AB_hydrolase_fold"/>
</dbReference>
<dbReference type="Pfam" id="PF12697">
    <property type="entry name" value="Abhydrolase_6"/>
    <property type="match status" value="1"/>
</dbReference>
<evidence type="ECO:0000313" key="3">
    <source>
        <dbReference type="Proteomes" id="UP001431429"/>
    </source>
</evidence>
<comment type="caution">
    <text evidence="2">The sequence shown here is derived from an EMBL/GenBank/DDBJ whole genome shotgun (WGS) entry which is preliminary data.</text>
</comment>
<evidence type="ECO:0000313" key="2">
    <source>
        <dbReference type="EMBL" id="MCM2393774.1"/>
    </source>
</evidence>
<name>A0ABT0V0S5_9ACTN</name>
<keyword evidence="3" id="KW-1185">Reference proteome</keyword>
<dbReference type="SUPFAM" id="SSF53474">
    <property type="entry name" value="alpha/beta-Hydrolases"/>
    <property type="match status" value="1"/>
</dbReference>
<dbReference type="InterPro" id="IPR050266">
    <property type="entry name" value="AB_hydrolase_sf"/>
</dbReference>
<evidence type="ECO:0000259" key="1">
    <source>
        <dbReference type="Pfam" id="PF12697"/>
    </source>
</evidence>
<organism evidence="2 3">
    <name type="scientific">Streptomyces albipurpureus</name>
    <dbReference type="NCBI Taxonomy" id="2897419"/>
    <lineage>
        <taxon>Bacteria</taxon>
        <taxon>Bacillati</taxon>
        <taxon>Actinomycetota</taxon>
        <taxon>Actinomycetes</taxon>
        <taxon>Kitasatosporales</taxon>
        <taxon>Streptomycetaceae</taxon>
        <taxon>Streptomyces</taxon>
    </lineage>
</organism>
<accession>A0ABT0V0S5</accession>
<proteinExistence type="predicted"/>
<dbReference type="GO" id="GO:0016787">
    <property type="term" value="F:hydrolase activity"/>
    <property type="evidence" value="ECO:0007669"/>
    <property type="project" value="UniProtKB-KW"/>
</dbReference>
<dbReference type="Gene3D" id="3.40.50.1820">
    <property type="entry name" value="alpha/beta hydrolase"/>
    <property type="match status" value="1"/>
</dbReference>
<dbReference type="EMBL" id="JAMQAW010000087">
    <property type="protein sequence ID" value="MCM2393774.1"/>
    <property type="molecule type" value="Genomic_DNA"/>
</dbReference>
<keyword evidence="2" id="KW-0378">Hydrolase</keyword>
<dbReference type="RefSeq" id="WP_250924070.1">
    <property type="nucleotide sequence ID" value="NZ_JAMQAW010000087.1"/>
</dbReference>
<gene>
    <name evidence="2" type="ORF">NBG84_36840</name>
</gene>
<dbReference type="Proteomes" id="UP001431429">
    <property type="component" value="Unassembled WGS sequence"/>
</dbReference>
<reference evidence="2" key="1">
    <citation type="submission" date="2022-06" db="EMBL/GenBank/DDBJ databases">
        <title>Genome public.</title>
        <authorList>
            <person name="Sun Q."/>
        </authorList>
    </citation>
    <scope>NUCLEOTIDE SEQUENCE</scope>
    <source>
        <strain evidence="2">CWNU-1</strain>
    </source>
</reference>
<dbReference type="PANTHER" id="PTHR43798">
    <property type="entry name" value="MONOACYLGLYCEROL LIPASE"/>
    <property type="match status" value="1"/>
</dbReference>